<dbReference type="PATRIC" id="fig|330734.3.peg.1172"/>
<accession>A0A0H4IA75</accession>
<reference evidence="1 2" key="1">
    <citation type="submission" date="2015-05" db="EMBL/GenBank/DDBJ databases">
        <title>Complete genome of Marinobacter psychrophilus strain 20041T isolated from sea-ice of the Canadian Basin.</title>
        <authorList>
            <person name="Song L."/>
            <person name="Ren L."/>
            <person name="Yu Y."/>
            <person name="Wang X."/>
        </authorList>
    </citation>
    <scope>NUCLEOTIDE SEQUENCE [LARGE SCALE GENOMIC DNA]</scope>
    <source>
        <strain evidence="1 2">20041</strain>
    </source>
</reference>
<gene>
    <name evidence="1" type="ORF">ABA45_05545</name>
</gene>
<evidence type="ECO:0000313" key="2">
    <source>
        <dbReference type="Proteomes" id="UP000036406"/>
    </source>
</evidence>
<organism evidence="1 2">
    <name type="scientific">Marinobacter psychrophilus</name>
    <dbReference type="NCBI Taxonomy" id="330734"/>
    <lineage>
        <taxon>Bacteria</taxon>
        <taxon>Pseudomonadati</taxon>
        <taxon>Pseudomonadota</taxon>
        <taxon>Gammaproteobacteria</taxon>
        <taxon>Pseudomonadales</taxon>
        <taxon>Marinobacteraceae</taxon>
        <taxon>Marinobacter</taxon>
    </lineage>
</organism>
<dbReference type="KEGG" id="mpq:ABA45_05545"/>
<dbReference type="RefSeq" id="WP_048384653.1">
    <property type="nucleotide sequence ID" value="NZ_CP011494.1"/>
</dbReference>
<name>A0A0H4IA75_9GAMM</name>
<protein>
    <submittedName>
        <fullName evidence="1">Uncharacterized protein</fullName>
    </submittedName>
</protein>
<keyword evidence="2" id="KW-1185">Reference proteome</keyword>
<dbReference type="AlphaFoldDB" id="A0A0H4IA75"/>
<sequence length="67" mass="7318">MGKPQRIAASGALYEAAETCHCEWLVAKPDQRSRRPTRGELVKFDIEEYLAAIADISQGTEVSQPAG</sequence>
<dbReference type="EMBL" id="CP011494">
    <property type="protein sequence ID" value="AKO51952.1"/>
    <property type="molecule type" value="Genomic_DNA"/>
</dbReference>
<evidence type="ECO:0000313" key="1">
    <source>
        <dbReference type="EMBL" id="AKO51952.1"/>
    </source>
</evidence>
<dbReference type="Proteomes" id="UP000036406">
    <property type="component" value="Chromosome"/>
</dbReference>
<proteinExistence type="predicted"/>